<evidence type="ECO:0000256" key="1">
    <source>
        <dbReference type="SAM" id="MobiDB-lite"/>
    </source>
</evidence>
<accession>A0A644X6T2</accession>
<gene>
    <name evidence="2" type="ORF">SDC9_58206</name>
</gene>
<name>A0A644X6T2_9ZZZZ</name>
<feature type="compositionally biased region" description="Basic and acidic residues" evidence="1">
    <location>
        <begin position="92"/>
        <end position="108"/>
    </location>
</feature>
<protein>
    <submittedName>
        <fullName evidence="2">Uncharacterized protein</fullName>
    </submittedName>
</protein>
<proteinExistence type="predicted"/>
<feature type="region of interest" description="Disordered" evidence="1">
    <location>
        <begin position="89"/>
        <end position="108"/>
    </location>
</feature>
<reference evidence="2" key="1">
    <citation type="submission" date="2019-08" db="EMBL/GenBank/DDBJ databases">
        <authorList>
            <person name="Kucharzyk K."/>
            <person name="Murdoch R.W."/>
            <person name="Higgins S."/>
            <person name="Loffler F."/>
        </authorList>
    </citation>
    <scope>NUCLEOTIDE SEQUENCE</scope>
</reference>
<organism evidence="2">
    <name type="scientific">bioreactor metagenome</name>
    <dbReference type="NCBI Taxonomy" id="1076179"/>
    <lineage>
        <taxon>unclassified sequences</taxon>
        <taxon>metagenomes</taxon>
        <taxon>ecological metagenomes</taxon>
    </lineage>
</organism>
<evidence type="ECO:0000313" key="2">
    <source>
        <dbReference type="EMBL" id="MPM11855.1"/>
    </source>
</evidence>
<sequence length="108" mass="12083">MFALQEEVEDQPCSQTADEVLMTCPNRSLVDCQRAVQYHLGHGQCSCKDAEQNEKQGERTVAAGSHDEDANQTDSQTYRLDFVQGAFLHSHPTSEVKNKRADALSENR</sequence>
<dbReference type="EMBL" id="VSSQ01001888">
    <property type="protein sequence ID" value="MPM11855.1"/>
    <property type="molecule type" value="Genomic_DNA"/>
</dbReference>
<dbReference type="AlphaFoldDB" id="A0A644X6T2"/>
<comment type="caution">
    <text evidence="2">The sequence shown here is derived from an EMBL/GenBank/DDBJ whole genome shotgun (WGS) entry which is preliminary data.</text>
</comment>
<feature type="region of interest" description="Disordered" evidence="1">
    <location>
        <begin position="51"/>
        <end position="74"/>
    </location>
</feature>